<evidence type="ECO:0000256" key="4">
    <source>
        <dbReference type="ARBA" id="ARBA00022448"/>
    </source>
</evidence>
<name>A0A094Z3U1_9HYPH</name>
<keyword evidence="4 12" id="KW-0813">Transport</keyword>
<dbReference type="GO" id="GO:0005886">
    <property type="term" value="C:plasma membrane"/>
    <property type="evidence" value="ECO:0007669"/>
    <property type="project" value="UniProtKB-SubCell"/>
</dbReference>
<gene>
    <name evidence="12" type="primary">nuoK</name>
    <name evidence="13" type="ORF">DJ66_1224</name>
</gene>
<keyword evidence="14" id="KW-1185">Reference proteome</keyword>
<evidence type="ECO:0000256" key="9">
    <source>
        <dbReference type="ARBA" id="ARBA00022989"/>
    </source>
</evidence>
<comment type="subcellular location">
    <subcellularLocation>
        <location evidence="12">Cell membrane</location>
        <topology evidence="12">Multi-pass membrane protein</topology>
    </subcellularLocation>
    <subcellularLocation>
        <location evidence="2">Membrane</location>
        <topology evidence="2">Multi-pass membrane protein</topology>
    </subcellularLocation>
</comment>
<keyword evidence="12 13" id="KW-0830">Ubiquinone</keyword>
<dbReference type="RefSeq" id="WP_034441853.1">
    <property type="nucleotide sequence ID" value="NZ_JMTK01000005.1"/>
</dbReference>
<dbReference type="PANTHER" id="PTHR11434">
    <property type="entry name" value="NADH-UBIQUINONE OXIDOREDUCTASE SUBUNIT ND4L"/>
    <property type="match status" value="1"/>
</dbReference>
<keyword evidence="13" id="KW-0560">Oxidoreductase</keyword>
<keyword evidence="9 12" id="KW-1133">Transmembrane helix</keyword>
<keyword evidence="8 12" id="KW-1278">Translocase</keyword>
<dbReference type="GO" id="GO:0042773">
    <property type="term" value="P:ATP synthesis coupled electron transport"/>
    <property type="evidence" value="ECO:0007669"/>
    <property type="project" value="InterPro"/>
</dbReference>
<evidence type="ECO:0000256" key="12">
    <source>
        <dbReference type="HAMAP-Rule" id="MF_01456"/>
    </source>
</evidence>
<evidence type="ECO:0000256" key="11">
    <source>
        <dbReference type="ARBA" id="ARBA00023136"/>
    </source>
</evidence>
<evidence type="ECO:0000256" key="5">
    <source>
        <dbReference type="ARBA" id="ARBA00022475"/>
    </source>
</evidence>
<dbReference type="Gene3D" id="1.10.287.3510">
    <property type="match status" value="1"/>
</dbReference>
<dbReference type="PATRIC" id="fig|556287.8.peg.1222"/>
<evidence type="ECO:0000256" key="7">
    <source>
        <dbReference type="ARBA" id="ARBA00022719"/>
    </source>
</evidence>
<dbReference type="InterPro" id="IPR039428">
    <property type="entry name" value="NUOK/Mnh_C1-like"/>
</dbReference>
<dbReference type="GO" id="GO:0048038">
    <property type="term" value="F:quinone binding"/>
    <property type="evidence" value="ECO:0007669"/>
    <property type="project" value="UniProtKB-KW"/>
</dbReference>
<evidence type="ECO:0000256" key="1">
    <source>
        <dbReference type="ARBA" id="ARBA00002378"/>
    </source>
</evidence>
<dbReference type="NCBIfam" id="NF004323">
    <property type="entry name" value="PRK05715.1-5"/>
    <property type="match status" value="1"/>
</dbReference>
<dbReference type="NCBIfam" id="NF004321">
    <property type="entry name" value="PRK05715.1-3"/>
    <property type="match status" value="1"/>
</dbReference>
<dbReference type="PANTHER" id="PTHR11434:SF21">
    <property type="entry name" value="NADH DEHYDROGENASE SUBUNIT 4L-RELATED"/>
    <property type="match status" value="1"/>
</dbReference>
<evidence type="ECO:0000313" key="13">
    <source>
        <dbReference type="EMBL" id="KJZ81334.1"/>
    </source>
</evidence>
<evidence type="ECO:0000256" key="6">
    <source>
        <dbReference type="ARBA" id="ARBA00022692"/>
    </source>
</evidence>
<feature type="transmembrane region" description="Helical" evidence="12">
    <location>
        <begin position="6"/>
        <end position="25"/>
    </location>
</feature>
<evidence type="ECO:0000313" key="14">
    <source>
        <dbReference type="Proteomes" id="UP000033731"/>
    </source>
</evidence>
<comment type="catalytic activity">
    <reaction evidence="12">
        <text>a quinone + NADH + 5 H(+)(in) = a quinol + NAD(+) + 4 H(+)(out)</text>
        <dbReference type="Rhea" id="RHEA:57888"/>
        <dbReference type="ChEBI" id="CHEBI:15378"/>
        <dbReference type="ChEBI" id="CHEBI:24646"/>
        <dbReference type="ChEBI" id="CHEBI:57540"/>
        <dbReference type="ChEBI" id="CHEBI:57945"/>
        <dbReference type="ChEBI" id="CHEBI:132124"/>
    </reaction>
</comment>
<evidence type="ECO:0000256" key="10">
    <source>
        <dbReference type="ARBA" id="ARBA00023027"/>
    </source>
</evidence>
<sequence length="102" mass="11243">MNISLAHYLIVSAIIFIVGSSGVFFNRKSIITTLMSIEIMLLAVNLNMISFSAYMQDIAGQIFSLFILVVAAAETSIGLAILVVFYRKRDSISVDDFNQMKG</sequence>
<evidence type="ECO:0000256" key="3">
    <source>
        <dbReference type="ARBA" id="ARBA00010519"/>
    </source>
</evidence>
<comment type="caution">
    <text evidence="13">The sequence shown here is derived from an EMBL/GenBank/DDBJ whole genome shotgun (WGS) entry which is preliminary data.</text>
</comment>
<keyword evidence="7 12" id="KW-0874">Quinone</keyword>
<feature type="transmembrane region" description="Helical" evidence="12">
    <location>
        <begin position="62"/>
        <end position="86"/>
    </location>
</feature>
<proteinExistence type="inferred from homology"/>
<evidence type="ECO:0000256" key="2">
    <source>
        <dbReference type="ARBA" id="ARBA00004141"/>
    </source>
</evidence>
<comment type="subunit">
    <text evidence="12">NDH-1 is composed of 14 different subunits. Subunits NuoA, H, J, K, L, M, N constitute the membrane sector of the complex.</text>
</comment>
<evidence type="ECO:0000256" key="8">
    <source>
        <dbReference type="ARBA" id="ARBA00022967"/>
    </source>
</evidence>
<dbReference type="EMBL" id="JMTK01000005">
    <property type="protein sequence ID" value="KJZ81334.1"/>
    <property type="molecule type" value="Genomic_DNA"/>
</dbReference>
<dbReference type="GO" id="GO:0050136">
    <property type="term" value="F:NADH dehydrogenase (quinone) (non-electrogenic) activity"/>
    <property type="evidence" value="ECO:0007669"/>
    <property type="project" value="UniProtKB-UniRule"/>
</dbReference>
<keyword evidence="10 12" id="KW-0520">NAD</keyword>
<dbReference type="EC" id="7.1.1.-" evidence="12"/>
<dbReference type="NCBIfam" id="NF004320">
    <property type="entry name" value="PRK05715.1-2"/>
    <property type="match status" value="1"/>
</dbReference>
<keyword evidence="5 12" id="KW-1003">Cell membrane</keyword>
<dbReference type="HAMAP" id="MF_01456">
    <property type="entry name" value="NDH1_NuoK"/>
    <property type="match status" value="1"/>
</dbReference>
<dbReference type="Pfam" id="PF00420">
    <property type="entry name" value="Oxidored_q2"/>
    <property type="match status" value="1"/>
</dbReference>
<dbReference type="InterPro" id="IPR001133">
    <property type="entry name" value="NADH_UbQ_OxRdtase_chain4L/K"/>
</dbReference>
<dbReference type="Proteomes" id="UP000033731">
    <property type="component" value="Unassembled WGS sequence"/>
</dbReference>
<dbReference type="FunFam" id="1.10.287.3510:FF:000001">
    <property type="entry name" value="NADH-quinone oxidoreductase subunit K"/>
    <property type="match status" value="1"/>
</dbReference>
<dbReference type="GO" id="GO:0030964">
    <property type="term" value="C:NADH dehydrogenase complex"/>
    <property type="evidence" value="ECO:0007669"/>
    <property type="project" value="TreeGrafter"/>
</dbReference>
<reference evidence="13 14" key="1">
    <citation type="journal article" date="2015" name="Phytopathology">
        <title>Genomes of Candidatus Liberibacter solanacearum haplotype A from New Zealand and the USA suggest significant genome plasticity in the species.</title>
        <authorList>
            <person name="Thompson S.M."/>
            <person name="Johnson C.P."/>
            <person name="Lu A.Y."/>
            <person name="Frampton R.A."/>
            <person name="Sullivan K.L."/>
            <person name="Fiers M.W."/>
            <person name="Crowhurst R.N."/>
            <person name="Pitman A.R."/>
            <person name="Scott I."/>
            <person name="Gudmestad N.C."/>
            <person name="Smith G.R."/>
        </authorList>
    </citation>
    <scope>NUCLEOTIDE SEQUENCE [LARGE SCALE GENOMIC DNA]</scope>
    <source>
        <strain evidence="13 14">LsoNZ1</strain>
    </source>
</reference>
<keyword evidence="11 12" id="KW-0472">Membrane</keyword>
<keyword evidence="6 12" id="KW-0812">Transmembrane</keyword>
<organism evidence="13 14">
    <name type="scientific">Candidatus Liberibacter solanacearum</name>
    <dbReference type="NCBI Taxonomy" id="556287"/>
    <lineage>
        <taxon>Bacteria</taxon>
        <taxon>Pseudomonadati</taxon>
        <taxon>Pseudomonadota</taxon>
        <taxon>Alphaproteobacteria</taxon>
        <taxon>Hyphomicrobiales</taxon>
        <taxon>Rhizobiaceae</taxon>
        <taxon>Liberibacter</taxon>
    </lineage>
</organism>
<comment type="similarity">
    <text evidence="3 12">Belongs to the complex I subunit 4L family.</text>
</comment>
<comment type="function">
    <text evidence="1 12">NDH-1 shuttles electrons from NADH, via FMN and iron-sulfur (Fe-S) centers, to quinones in the respiratory chain. The immediate electron acceptor for the enzyme in this species is believed to be ubiquinone. Couples the redox reaction to proton translocation (for every two electrons transferred, four hydrogen ions are translocated across the cytoplasmic membrane), and thus conserves the redox energy in a proton gradient.</text>
</comment>
<protein>
    <recommendedName>
        <fullName evidence="12">NADH-quinone oxidoreductase subunit K</fullName>
        <ecNumber evidence="12">7.1.1.-</ecNumber>
    </recommendedName>
    <alternativeName>
        <fullName evidence="12">NADH dehydrogenase I subunit K</fullName>
    </alternativeName>
    <alternativeName>
        <fullName evidence="12">NDH-1 subunit K</fullName>
    </alternativeName>
</protein>
<accession>A0A094Z3U1</accession>
<dbReference type="AlphaFoldDB" id="A0A094Z3U1"/>
<feature type="transmembrane region" description="Helical" evidence="12">
    <location>
        <begin position="37"/>
        <end position="56"/>
    </location>
</feature>